<evidence type="ECO:0000256" key="1">
    <source>
        <dbReference type="SAM" id="Coils"/>
    </source>
</evidence>
<protein>
    <submittedName>
        <fullName evidence="3">Uncharacterized protein</fullName>
    </submittedName>
</protein>
<feature type="compositionally biased region" description="Polar residues" evidence="2">
    <location>
        <begin position="588"/>
        <end position="615"/>
    </location>
</feature>
<organism evidence="3">
    <name type="scientific">Hexamita inflata</name>
    <dbReference type="NCBI Taxonomy" id="28002"/>
    <lineage>
        <taxon>Eukaryota</taxon>
        <taxon>Metamonada</taxon>
        <taxon>Diplomonadida</taxon>
        <taxon>Hexamitidae</taxon>
        <taxon>Hexamitinae</taxon>
        <taxon>Hexamita</taxon>
    </lineage>
</organism>
<feature type="region of interest" description="Disordered" evidence="2">
    <location>
        <begin position="554"/>
        <end position="615"/>
    </location>
</feature>
<sequence length="883" mass="103516">MPSQFLQTVTIDLLAALQQLFSSRKLFVLFEEELKCNPLTDHQEPKDVFPIFKQSLEKLMQKLDVKLQTYFIHLQHQYDYGNTNMESIEVYYALQRIQEMCDKQTELNSMQKFRLSYDQEFREVILELRKEILRLRDQMQAKSLIPVYLADGMPEFKQDPAKKSEEDTDDKQTKQEKQLQKQILNIIPTNVAQTQTVTQKEKPQINALVQTDLSFAFFELNEEQSNELFRLNDQIIAFKQTQTQLKQIINEYEQSISKSDLGQENMKLQKQLRLLDRQKRDLEEKINVYREENQELNQIRDQMQENANVAELFKQKPISIETSDQIEENKQLEYAKQNLQLHSPSVLMNKKKSIQENAKEQKSQNKEITTKIKNTINVQNNKEIKQLGQLDKQQIQQQLNNNNELNKQKNVVINKQQENHIQSDNIQSKQNSNLLNQVNNRQRRNSINTNEEEYNNLIQNNDNINNVANHNNYDIHLNQLQIDNNQQQIVQDIKEELAEQFIKQQLQQQQQIDIQKIRIREVGVQTGGEVDILDFSPLSNWVQEKYISKQINDQFDSSQRSQSENQNDIHNVGRSNSNDKQDSDNQNTKRPQQTQPSNAEQNQNLPPINNEQRTSFSGYNLQNVSNISNDIKIGNNSDLTYSQIDDFQLSPPQNLLKQSKTKVQNTTETRYNKPVLRAAPLPGYNQKYPEYVTVSDLEPNLKHNIHLVPTVLQPLDSAPAVVSNFNSRASVHFQRIQQQLADIEEARKRRRELQLQRHSEFVQKQQSALLNSGQSQKPQHYPILENISRHFNFGPKINPQKIQEKQNLFFVDKSTHKLKTSPQRINASAYIKTKTMTEFKPAMQQFRPQSQVYTNNKLGNREKRNKIVQESVLVVGQQIKEFQ</sequence>
<dbReference type="Proteomes" id="UP001642409">
    <property type="component" value="Unassembled WGS sequence"/>
</dbReference>
<reference evidence="4 5" key="2">
    <citation type="submission" date="2024-07" db="EMBL/GenBank/DDBJ databases">
        <authorList>
            <person name="Akdeniz Z."/>
        </authorList>
    </citation>
    <scope>NUCLEOTIDE SEQUENCE [LARGE SCALE GENOMIC DNA]</scope>
</reference>
<dbReference type="EMBL" id="CAXDID020000140">
    <property type="protein sequence ID" value="CAL6038830.1"/>
    <property type="molecule type" value="Genomic_DNA"/>
</dbReference>
<evidence type="ECO:0000313" key="5">
    <source>
        <dbReference type="Proteomes" id="UP001642409"/>
    </source>
</evidence>
<keyword evidence="5" id="KW-1185">Reference proteome</keyword>
<proteinExistence type="predicted"/>
<feature type="compositionally biased region" description="Polar residues" evidence="2">
    <location>
        <begin position="554"/>
        <end position="569"/>
    </location>
</feature>
<evidence type="ECO:0000313" key="3">
    <source>
        <dbReference type="EMBL" id="CAI9960770.1"/>
    </source>
</evidence>
<comment type="caution">
    <text evidence="3">The sequence shown here is derived from an EMBL/GenBank/DDBJ whole genome shotgun (WGS) entry which is preliminary data.</text>
</comment>
<reference evidence="3" key="1">
    <citation type="submission" date="2023-06" db="EMBL/GenBank/DDBJ databases">
        <authorList>
            <person name="Kurt Z."/>
        </authorList>
    </citation>
    <scope>NUCLEOTIDE SEQUENCE</scope>
</reference>
<feature type="region of interest" description="Disordered" evidence="2">
    <location>
        <begin position="155"/>
        <end position="175"/>
    </location>
</feature>
<dbReference type="EMBL" id="CATOUU010000934">
    <property type="protein sequence ID" value="CAI9960770.1"/>
    <property type="molecule type" value="Genomic_DNA"/>
</dbReference>
<dbReference type="AlphaFoldDB" id="A0AA86R1G8"/>
<feature type="coiled-coil region" evidence="1">
    <location>
        <begin position="258"/>
        <end position="309"/>
    </location>
</feature>
<keyword evidence="1" id="KW-0175">Coiled coil</keyword>
<evidence type="ECO:0000256" key="2">
    <source>
        <dbReference type="SAM" id="MobiDB-lite"/>
    </source>
</evidence>
<gene>
    <name evidence="4" type="ORF">HINF_LOCUS37560</name>
    <name evidence="3" type="ORF">HINF_LOCUS48415</name>
</gene>
<accession>A0AA86R1G8</accession>
<evidence type="ECO:0000313" key="4">
    <source>
        <dbReference type="EMBL" id="CAL6038830.1"/>
    </source>
</evidence>
<name>A0AA86R1G8_9EUKA</name>